<keyword evidence="1" id="KW-0472">Membrane</keyword>
<keyword evidence="1" id="KW-0812">Transmembrane</keyword>
<gene>
    <name evidence="2" type="ORF">G6N73_34875</name>
</gene>
<reference evidence="2 3" key="1">
    <citation type="submission" date="2020-02" db="EMBL/GenBank/DDBJ databases">
        <title>Genome sequence of strain CCNWXJ40-4.</title>
        <authorList>
            <person name="Gao J."/>
            <person name="Sun J."/>
        </authorList>
    </citation>
    <scope>NUCLEOTIDE SEQUENCE [LARGE SCALE GENOMIC DNA]</scope>
    <source>
        <strain evidence="2 3">CCNWXJ 40-4</strain>
    </source>
</reference>
<dbReference type="AlphaFoldDB" id="A0A6G4WPH7"/>
<proteinExistence type="predicted"/>
<dbReference type="EMBL" id="JAAKZF010000187">
    <property type="protein sequence ID" value="NGO56093.1"/>
    <property type="molecule type" value="Genomic_DNA"/>
</dbReference>
<name>A0A6G4WPH7_9HYPH</name>
<comment type="caution">
    <text evidence="2">The sequence shown here is derived from an EMBL/GenBank/DDBJ whole genome shotgun (WGS) entry which is preliminary data.</text>
</comment>
<sequence>MTQEEQNKLVVRIASEHALTYAVTVVLFVALGAWIFSFSLWSFVKCSLLLGGLAFVGGFLSKWGELDDEIKKERVRQSARQS</sequence>
<dbReference type="Proteomes" id="UP001642900">
    <property type="component" value="Unassembled WGS sequence"/>
</dbReference>
<protein>
    <submittedName>
        <fullName evidence="2">Uncharacterized protein</fullName>
    </submittedName>
</protein>
<feature type="transmembrane region" description="Helical" evidence="1">
    <location>
        <begin position="42"/>
        <end position="64"/>
    </location>
</feature>
<dbReference type="RefSeq" id="WP_165034419.1">
    <property type="nucleotide sequence ID" value="NZ_JAAKZF010000187.1"/>
</dbReference>
<evidence type="ECO:0000313" key="2">
    <source>
        <dbReference type="EMBL" id="NGO56093.1"/>
    </source>
</evidence>
<evidence type="ECO:0000256" key="1">
    <source>
        <dbReference type="SAM" id="Phobius"/>
    </source>
</evidence>
<keyword evidence="1" id="KW-1133">Transmembrane helix</keyword>
<feature type="transmembrane region" description="Helical" evidence="1">
    <location>
        <begin position="18"/>
        <end position="36"/>
    </location>
</feature>
<organism evidence="2 3">
    <name type="scientific">Allomesorhizobium camelthorni</name>
    <dbReference type="NCBI Taxonomy" id="475069"/>
    <lineage>
        <taxon>Bacteria</taxon>
        <taxon>Pseudomonadati</taxon>
        <taxon>Pseudomonadota</taxon>
        <taxon>Alphaproteobacteria</taxon>
        <taxon>Hyphomicrobiales</taxon>
        <taxon>Phyllobacteriaceae</taxon>
        <taxon>Allomesorhizobium</taxon>
    </lineage>
</organism>
<accession>A0A6G4WPH7</accession>
<evidence type="ECO:0000313" key="3">
    <source>
        <dbReference type="Proteomes" id="UP001642900"/>
    </source>
</evidence>
<keyword evidence="3" id="KW-1185">Reference proteome</keyword>